<feature type="region of interest" description="Disordered" evidence="1">
    <location>
        <begin position="4149"/>
        <end position="4173"/>
    </location>
</feature>
<dbReference type="InterPro" id="IPR035892">
    <property type="entry name" value="C2_domain_sf"/>
</dbReference>
<dbReference type="Pfam" id="PF01833">
    <property type="entry name" value="TIG"/>
    <property type="match status" value="3"/>
</dbReference>
<dbReference type="SMART" id="SM00429">
    <property type="entry name" value="IPT"/>
    <property type="match status" value="6"/>
</dbReference>
<evidence type="ECO:0000313" key="3">
    <source>
        <dbReference type="EMBL" id="KAE9038437.1"/>
    </source>
</evidence>
<evidence type="ECO:0000256" key="1">
    <source>
        <dbReference type="SAM" id="MobiDB-lite"/>
    </source>
</evidence>
<dbReference type="Proteomes" id="UP000429607">
    <property type="component" value="Unassembled WGS sequence"/>
</dbReference>
<accession>A0A6A3N9E1</accession>
<feature type="compositionally biased region" description="Polar residues" evidence="1">
    <location>
        <begin position="4660"/>
        <end position="4681"/>
    </location>
</feature>
<feature type="region of interest" description="Disordered" evidence="1">
    <location>
        <begin position="4472"/>
        <end position="4491"/>
    </location>
</feature>
<dbReference type="InterPro" id="IPR014756">
    <property type="entry name" value="Ig_E-set"/>
</dbReference>
<dbReference type="SMART" id="SM00239">
    <property type="entry name" value="C2"/>
    <property type="match status" value="1"/>
</dbReference>
<feature type="compositionally biased region" description="Polar residues" evidence="1">
    <location>
        <begin position="2175"/>
        <end position="2200"/>
    </location>
</feature>
<gene>
    <name evidence="3" type="ORF">PR001_g7950</name>
    <name evidence="4" type="ORF">PR003_g8733</name>
</gene>
<name>A0A6A3N9E1_9STRA</name>
<dbReference type="PANTHER" id="PTHR22625">
    <property type="entry name" value="PLEXIN"/>
    <property type="match status" value="1"/>
</dbReference>
<feature type="region of interest" description="Disordered" evidence="1">
    <location>
        <begin position="3797"/>
        <end position="3828"/>
    </location>
</feature>
<proteinExistence type="predicted"/>
<dbReference type="Gene3D" id="2.60.40.150">
    <property type="entry name" value="C2 domain"/>
    <property type="match status" value="1"/>
</dbReference>
<feature type="compositionally biased region" description="Polar residues" evidence="1">
    <location>
        <begin position="2855"/>
        <end position="2865"/>
    </location>
</feature>
<dbReference type="SUPFAM" id="SSF49562">
    <property type="entry name" value="C2 domain (Calcium/lipid-binding domain, CaLB)"/>
    <property type="match status" value="1"/>
</dbReference>
<organism evidence="3 5">
    <name type="scientific">Phytophthora rubi</name>
    <dbReference type="NCBI Taxonomy" id="129364"/>
    <lineage>
        <taxon>Eukaryota</taxon>
        <taxon>Sar</taxon>
        <taxon>Stramenopiles</taxon>
        <taxon>Oomycota</taxon>
        <taxon>Peronosporomycetes</taxon>
        <taxon>Peronosporales</taxon>
        <taxon>Peronosporaceae</taxon>
        <taxon>Phytophthora</taxon>
    </lineage>
</organism>
<feature type="region of interest" description="Disordered" evidence="1">
    <location>
        <begin position="2352"/>
        <end position="2394"/>
    </location>
</feature>
<feature type="region of interest" description="Disordered" evidence="1">
    <location>
        <begin position="3552"/>
        <end position="3571"/>
    </location>
</feature>
<feature type="region of interest" description="Disordered" evidence="1">
    <location>
        <begin position="4551"/>
        <end position="4681"/>
    </location>
</feature>
<dbReference type="CDD" id="cd00102">
    <property type="entry name" value="IPT"/>
    <property type="match status" value="4"/>
</dbReference>
<comment type="caution">
    <text evidence="3">The sequence shown here is derived from an EMBL/GenBank/DDBJ whole genome shotgun (WGS) entry which is preliminary data.</text>
</comment>
<dbReference type="Proteomes" id="UP000434957">
    <property type="component" value="Unassembled WGS sequence"/>
</dbReference>
<dbReference type="InterPro" id="IPR000008">
    <property type="entry name" value="C2_dom"/>
</dbReference>
<sequence>MQAPAASLRLRLLEPSVGVVSGGTRVVLHGVGFRPAPHSLTVRFRVNLQDPEDSGVQLENVHVDTTDHLFWTSRQPISNTVDVSGRFLLETQLECVLPSFERQAKRAIAARMSLAASSASVNSAPQLVPLSVEVILNGGEQRSNALTFKLHQPLEIRRVCPQSVLMANPAAVVTTTLNILKLPTPVLHRATTKSGHKGLEVLEEMNVLPVFVHVRQSSERTGAVSEQTRDGRWKLSPVGVYEVEFEAATMGFGAASVELSLNRVDFFRCRSDAPPEAYGYRVLRDVTLRAVEPACISVTSGQVTEVRLTGDGFVETGDIVVALLQKELPAQLVTEGDGDAIIVKKAAVNTKEVQVAQLNATYCGKNEIRCTVPANMSFGCTSFSVSLNGGRQFGQARVVGLLHRDRALQEISPESSSLAGGTQLVIRHACLTLEDVDAFYQLQRIDPPRRLRVRFQPISYNLSDAGGALAKVVTAEASADAPGVLICRTPNFMDHIKALNGLRAGGGSEADRDSVPYMWRFTVGIALGGEMFQGALPFVFYLPPVIRSLSQHHGPASGDTCVKLRMKHKVPPRLKLLVRFSTLDFATTMTVEGHPVRRQSGDNAEIISSDASNPNNVVPSESILTRRDLDEDPEHLITCQTPPWADESTSNEPHLTIVQVSYDAGVSFFPAIDPPPSAAQSNPLTKDLSYLCFLFYPPPIVRTAIPLSADILGGSYIRLQGEYIIDHGVQPSVIFESPAMSRKVSAFVEKGELRCCAPAFNVGLARVFVSLNGEQYTLCELHDPETRAPLEFIFYSSPTVMRISPLCACVRQSSELKIFGTNLIETERIKVRVSFPANAHGSGRRLVFKDVPGTARDGVITAKTPQFSDEYANQNAYVDVALNGADFSGTSVPLRYFSTYGVTRVDPPLGAFEVPVTLTVYLAPAIVTDKMLVRIRIGVTNRAKIEHEAPDKDDVETVFGPVEAANWSPSSVEFKVPPLSTLVESLTVLTTASLEVSFDGVHFHGVGNLRDHYRVYNMPQLTSATPLFGVSDRETRIVAHGVHMRPGDVVKLTLFLESTVVEKSKTKSRGRRSAARVAPVPVTTVIAEVNAKRQRLSWTCPSLVQLRASPDRQFAPLVAAAPAIANGMPDRRVQGDTVGGMLLPERVLMQISVVDGQPTSLPYVFRYYRAATLVAMNPRVGYVCSGSLVSFEFAERIATPTVDFRFGDSLPMSGRIRDERFVECFSPELTAGPHTISISFNEQHYEPAVLVEQPPETLKENESAPSSAATFHAFPLPVFVLPPAGRERVYAFGPTSGGTVVVIKGMGFVPDTKIYVRFASQFSDAFDGKSEIIVTAKVVDNETIRCISPPSMRLGRVVLHVSYNLQQFSDSTCFFEYHALTRYSAKGTLCGPISGQTPLRLFVEDTKGLPSLTQLLQCVVRFESEKQQETRHALDIEAQFDPETRIISCITPAWPSNELVGVRVSLARGEAELFEDTRIKFLFYDPPEGVIKIEPAAGPIEGGTEVLAWCGSIVETGEITVSIQLTRDEPDRPISKRRSRESVAPGTETLSLLSLQKRRLSSRDSQQSMLVRGEIVGEAVRFVAPAVEGPCTAVLSISLNGINYTSTQSALQFTYYVEPILHRINPGWAAMEGANEALVLEGEHIRDFGCDLLVRFTLQDEKEPDENGVVVGAQFIPNSATSASGDGALQCVFPAAPPGFYELEVSLNGQQFSRSLYVSKTFGNLSGTACTALLPFRHFASPFCLATATGPAAGGSTVVLFLGGKLLKVLSREAKCQVQFSPIRGVERVMRPPPSNPNGGTSPIKASTNVSADVICMLGEIDHVNARVTCRAPLLRVACVSLVDVLLPSGSGSSSACQLFGVRQSDREKYYSYESPSITEIAPSCGPTSGGTQLVIEGVNILDTAQIFVRFRSSANEREFVLVPARYSRTFPGGSASASPLIICSTPPVEFVDKTMSSGSDLAAQSTALLPSQAQPSPRIREGAAAGKVRTQTYQMLAEQSLRVQRASLAHGTNDNELAGLGTLRITRPTVKSTPRGNAEASANEGGATVLVDFTLNAGEQFIAHSVRFHYYPEIEPHQVKWSPRHLPTQCLGGRLAADSRLLSVTLPKSFKLTDSPERVCFRFDGVDANALVTKRRRSFVLLHETDSRTELVIPNPPKLPRQSTLRRSSTYFKNSAMSPESESLTGSPPMTPVSGTPSSARRPAIAGIATNNPPATPEPPSPRPATETPSPCIAAKVVSANEVTCTVPEFSSPGAVQVFFSPNSQQFVCLGELLFHPAMTIKDEYHHATFRFCSNVGGSPFALQCSPSTVLKYLAPEDVTTAEKKHVQIQNLGLRKSSVALEHARSKVPQISADLKEPAAATIHEDEDESGSDQEDEASESAPSGGGNIGDREPFERWQSRLFHSTQLFLVPSNAKLVKRAVVTATRVDNQCEVGKASPDDAGCCVFDMYNWGEQVLLSVALPSSSGYASYSTVYEPSPEHETIAANARTRLVMAQLPVPSKINIAAIGPTSVDFTVLIVDPSGKELMEGAVVSSEPEVQEKTKSYIVSLDQTVIVDSVCGMCYVCIRFGSLDSEELSSISDEGAANVQVLVADSSGVQVCLCGPPVGSGVWIVARLQARIDPTSSTPQSSRAVVEPVDTLAQDAEDQTLNLKDTLTKLALSPKRSNTVASQSYTVPVTFDFTSADSTRSGSSASSRARLVLSGSDNFQTLLALSLSPQIRNGPTVTLECTMPTLAFSGPATLTVSCGGVVFSNSVMVHCYDPRSWRVLGLCPPCGQLRSAQDAKELQESLTLRLKGEHFVENRKIVVRVSDKERFFTSSGRVEQVHMLSLRIAAVKNLKSLLTPLGLGTQTTNSSANGAPLSSQKRDETTGRHLSSIVGGTTSGGSIVAVASTWSAFTFALRIECGDQRLFASCREVSVLAAISSGSVLSWEEEFEIQIASDRRAPLLVTAELSEPSLPKPLELAQAWVPLNGIQEGSAEIRHYTARFEEHFKRGNYAGNETPSSSNGAVTEVDLLLQLSPLMLQPDYITCQLPYPLLSQLSPQTLDVQVSSGDGFYSTPQSFLVYRPPTVTQTTPSVLPRSAGGDVLVTGTGFVNSGRVCVRLFAFKKNRFKSNDEEQRALAIVNRVKRFQRTESTNDGFFVYFSRDVEGSFISSTSVKFRMPAHLTSYNVYYSVSFDGRSFTEASQVSSVRMFSINAVTPKGGPISGNTYTTLHGTNIDACLSSRIGLTPLVRVTWKRGARDLEHVMVPGEFYPHEDSVYFYSPQSKFGLYSIAVNVELALVTQSGAPTATVEGPPRFGRDEVSFVMYKTPVIKSVTPLTALVSGLSTTEVIVQGFEEKAVSSMKLAPKLRFKRRGQMQVSDAQLVSESRFECVVPRFNVTNAVPTELPSSVLSGFSPAPRLRGGGNGGGFSPRRSSGPPKLWTRTAGVFVALLGARNLRASKKNACNPFAVVYVGKTQLKSTRKDGAFSPVWNELFDFEWATGSDPVSLPSLRVVLESQLTADQSESLGHVELTFPLKEQLAQPFALRAWFPLRRIRGKYARKENEEVVAQPQQSKSKKPAPAPVTAPTLGEVELAVAFVPPVAQTKKNKKALRSSLISVISTHPQTGRHSAGKNRRESGQVVLNSKKEKLLRAFRQRGAPVSLVPTELAVELALNGQDFWSVAPSSCYSILTPIVLDVEPKFVCIGGGSLLYVSGNNFINSGYLRVAFAVLSDEGATQTIRSECTVIVEAKFRSSTSLVCTTPPLLDLATESSYVNVYVSVNGTDFDSIALAKQLTKLEATALVSEPAASAASVDERIEESDETMAEEPPRKSPRRTTPNVSDSAVALVSGQYVVDWKKVVKLSRTGPTGAKQPGRFSPTRLVTSTRHGNYLLVPQIRVYLAPKITRVRPTDGIYTSHLTIDGTNFTNTGIAIARFTTQAVDPQVRTARLIVVSSTRMECSVPDFPRGVIVRVAVAMNGVEFVQCPGELRVFQSPRLTELFPSWVSASTTLELELRGINLTAAITAPPTDNNRGQHDGTSVQVSFSSSRGRKVIRGVCENGQVRCPIPREILQVSSLGRDKLSTHPATAMTSPILVDIWLGGKHNAFTGSPLPLNAYREIPTVNLVSPMDGPVYGGFAVVIEGRGFIDTGKIVVRFQLYTEPQQENTPRIEEENASQKAPPALGLSPVKSGSFLDKRHGDSGASEKANVEISPAVTEPAASYVDVGAKFVSTERILCQAPSFPQEGVYTVLVALNSVEFSRISDGSWFLSWQNWQKRKRLLSHALFSRATAPDEAASAAAIAGSAAASASLAEQDVERLRRKSSFMLPKIKSAMAVSLGETSSFKMKNIDSVSEDAVLVEDAEDALMQDPRLLQWQPTSAMEARVSGRPLLSLLEYLCSVRETQQFVCRRVRVAFRLVAFRLQSAKARGSSEPTDALRFQSFVEAIRMVFPSALMRDLEELWHAAEHRPDGTMTLKQLLRRLLRNAAPDQRSSSPEPGPTHYDPRYSIVTSRETAAIILPPVVQPEHIVDPPSALFMDYDAAVQAVKPRPPRPVFRKRKFNTSWCNPVVEGAPEPTPRPPSDASRTRPSPRTEVGNDDPSALVSDDTASSIDGMASTADDSIDDTPEPNAGQVGRDQAAASKEGSVRTPRTLVQATIASSTKRSPRSPRGTRPAISTASQAAPTTANPSVVMPRQSNLSGPNLFYNDIAPLYAKFLNSAEVKRFLKQ</sequence>
<feature type="compositionally biased region" description="Polar residues" evidence="1">
    <location>
        <begin position="4637"/>
        <end position="4648"/>
    </location>
</feature>
<dbReference type="SUPFAM" id="SSF81296">
    <property type="entry name" value="E set domains"/>
    <property type="match status" value="3"/>
</dbReference>
<dbReference type="EMBL" id="QXFT01000440">
    <property type="protein sequence ID" value="KAE9343909.1"/>
    <property type="molecule type" value="Genomic_DNA"/>
</dbReference>
<keyword evidence="6" id="KW-1185">Reference proteome</keyword>
<dbReference type="InterPro" id="IPR013783">
    <property type="entry name" value="Ig-like_fold"/>
</dbReference>
<protein>
    <recommendedName>
        <fullName evidence="2">C2 domain-containing protein</fullName>
    </recommendedName>
</protein>
<evidence type="ECO:0000259" key="2">
    <source>
        <dbReference type="PROSITE" id="PS50004"/>
    </source>
</evidence>
<feature type="region of interest" description="Disordered" evidence="1">
    <location>
        <begin position="1528"/>
        <end position="1547"/>
    </location>
</feature>
<dbReference type="GO" id="GO:0030334">
    <property type="term" value="P:regulation of cell migration"/>
    <property type="evidence" value="ECO:0007669"/>
    <property type="project" value="TreeGrafter"/>
</dbReference>
<dbReference type="GO" id="GO:0005886">
    <property type="term" value="C:plasma membrane"/>
    <property type="evidence" value="ECO:0007669"/>
    <property type="project" value="TreeGrafter"/>
</dbReference>
<dbReference type="GO" id="GO:0017154">
    <property type="term" value="F:semaphorin receptor activity"/>
    <property type="evidence" value="ECO:0007669"/>
    <property type="project" value="InterPro"/>
</dbReference>
<dbReference type="InterPro" id="IPR031148">
    <property type="entry name" value="Plexin"/>
</dbReference>
<evidence type="ECO:0000313" key="5">
    <source>
        <dbReference type="Proteomes" id="UP000429607"/>
    </source>
</evidence>
<feature type="region of interest" description="Disordered" evidence="1">
    <location>
        <begin position="2853"/>
        <end position="2879"/>
    </location>
</feature>
<dbReference type="CDD" id="cd00030">
    <property type="entry name" value="C2"/>
    <property type="match status" value="1"/>
</dbReference>
<dbReference type="Pfam" id="PF00168">
    <property type="entry name" value="C2"/>
    <property type="match status" value="1"/>
</dbReference>
<evidence type="ECO:0000313" key="6">
    <source>
        <dbReference type="Proteomes" id="UP000434957"/>
    </source>
</evidence>
<dbReference type="EMBL" id="QXFV01000409">
    <property type="protein sequence ID" value="KAE9038437.1"/>
    <property type="molecule type" value="Genomic_DNA"/>
</dbReference>
<dbReference type="PANTHER" id="PTHR22625:SF70">
    <property type="entry name" value="PLEXIN A, ISOFORM A"/>
    <property type="match status" value="1"/>
</dbReference>
<feature type="domain" description="C2" evidence="2">
    <location>
        <begin position="3413"/>
        <end position="3536"/>
    </location>
</feature>
<dbReference type="InterPro" id="IPR002909">
    <property type="entry name" value="IPT_dom"/>
</dbReference>
<feature type="compositionally biased region" description="Pro residues" evidence="1">
    <location>
        <begin position="2215"/>
        <end position="2224"/>
    </location>
</feature>
<dbReference type="Gene3D" id="2.60.40.10">
    <property type="entry name" value="Immunoglobulins"/>
    <property type="match status" value="5"/>
</dbReference>
<dbReference type="PROSITE" id="PS50004">
    <property type="entry name" value="C2"/>
    <property type="match status" value="1"/>
</dbReference>
<dbReference type="GO" id="GO:0002116">
    <property type="term" value="C:semaphorin receptor complex"/>
    <property type="evidence" value="ECO:0007669"/>
    <property type="project" value="TreeGrafter"/>
</dbReference>
<feature type="compositionally biased region" description="Acidic residues" evidence="1">
    <location>
        <begin position="3803"/>
        <end position="3812"/>
    </location>
</feature>
<feature type="region of interest" description="Disordered" evidence="1">
    <location>
        <begin position="2175"/>
        <end position="2230"/>
    </location>
</feature>
<feature type="compositionally biased region" description="Acidic residues" evidence="1">
    <location>
        <begin position="2366"/>
        <end position="2380"/>
    </location>
</feature>
<reference evidence="3 5" key="1">
    <citation type="submission" date="2018-09" db="EMBL/GenBank/DDBJ databases">
        <title>Genomic investigation of the strawberry pathogen Phytophthora fragariae indicates pathogenicity is determined by transcriptional variation in three key races.</title>
        <authorList>
            <person name="Adams T.M."/>
            <person name="Armitage A.D."/>
            <person name="Sobczyk M.K."/>
            <person name="Bates H.J."/>
            <person name="Dunwell J.M."/>
            <person name="Nellist C.F."/>
            <person name="Harrison R.J."/>
        </authorList>
    </citation>
    <scope>NUCLEOTIDE SEQUENCE [LARGE SCALE GENOMIC DNA]</scope>
    <source>
        <strain evidence="3 5">SCRP249</strain>
        <strain evidence="4 6">SCRP333</strain>
    </source>
</reference>
<evidence type="ECO:0000313" key="4">
    <source>
        <dbReference type="EMBL" id="KAE9343909.1"/>
    </source>
</evidence>